<feature type="transmembrane region" description="Helical" evidence="8">
    <location>
        <begin position="370"/>
        <end position="387"/>
    </location>
</feature>
<sequence>MHWMKANLEVLKCQIPTLIRERTNHIMGQQTQTSSDPSSNAERAQPEERHLETSTLHQNATEMQIHVCEAEKPESEKPEVHTQRLLKTRHLSLIAIGGTIGSGLFLGSGSALATAGPIGALIGFSLMGLIVFSVVTSLGEMCAFLPGPGSFTNYASRFVDPALGFAVGWNYWYCNAITLPAELTAAAIVIQYWSSPVPIALWIGLFLFIIVSINMLGAGTFGEAEFWMALIKVITIVGLLILGFILVMGGGPTHEFIGFKHWNHPGPFHWIMIDSPTGCFLATCAVFIQAAFSYLGSEMVSVTCGEAQSPSTSIPRAAKRVLFRILVFYITSVLVIGLLVPFDDPRLLGKNHDASASPFVIFVERAKINVLPHIINGVILTSAVSAANSDLYSSSRTLYALAMEGKAPKFLTRCTSQGLPYYCVQLTAVMGVLAFLNVNHGAGQVFTWLVAFTVITGLIAWSVICLSYIRFHRALGVQGIDRGTLPYRSPLQPYSAWFGLVSCVIIIIFNGFTTFSPFVAVDFCASYLGVVSFFALFIGWKWTKKTKMVPLSEIDFKVTKGYESKEEKEGSKSRWEKVLEMIM</sequence>
<keyword evidence="2" id="KW-0813">Transport</keyword>
<dbReference type="EMBL" id="MDYQ01000053">
    <property type="protein sequence ID" value="PRP84964.1"/>
    <property type="molecule type" value="Genomic_DNA"/>
</dbReference>
<evidence type="ECO:0000256" key="8">
    <source>
        <dbReference type="SAM" id="Phobius"/>
    </source>
</evidence>
<keyword evidence="5 8" id="KW-1133">Transmembrane helix</keyword>
<evidence type="ECO:0000256" key="4">
    <source>
        <dbReference type="ARBA" id="ARBA00022970"/>
    </source>
</evidence>
<feature type="transmembrane region" description="Helical" evidence="8">
    <location>
        <begin position="199"/>
        <end position="217"/>
    </location>
</feature>
<feature type="region of interest" description="Disordered" evidence="7">
    <location>
        <begin position="27"/>
        <end position="48"/>
    </location>
</feature>
<dbReference type="GO" id="GO:0015171">
    <property type="term" value="F:amino acid transmembrane transporter activity"/>
    <property type="evidence" value="ECO:0007669"/>
    <property type="project" value="TreeGrafter"/>
</dbReference>
<dbReference type="AlphaFoldDB" id="A0A2P6NLX0"/>
<dbReference type="FunFam" id="1.20.1740.10:FF:000006">
    <property type="entry name" value="General amino acid permease"/>
    <property type="match status" value="1"/>
</dbReference>
<dbReference type="InterPro" id="IPR050524">
    <property type="entry name" value="APC_YAT"/>
</dbReference>
<keyword evidence="6 8" id="KW-0472">Membrane</keyword>
<dbReference type="Gene3D" id="1.20.1740.10">
    <property type="entry name" value="Amino acid/polyamine transporter I"/>
    <property type="match status" value="1"/>
</dbReference>
<dbReference type="InterPro" id="IPR004840">
    <property type="entry name" value="Amino_acid_permease_CS"/>
</dbReference>
<feature type="domain" description="Amino acid permease/ SLC12A" evidence="9">
    <location>
        <begin position="90"/>
        <end position="547"/>
    </location>
</feature>
<evidence type="ECO:0000256" key="3">
    <source>
        <dbReference type="ARBA" id="ARBA00022692"/>
    </source>
</evidence>
<dbReference type="PROSITE" id="PS00218">
    <property type="entry name" value="AMINO_ACID_PERMEASE_1"/>
    <property type="match status" value="1"/>
</dbReference>
<dbReference type="STRING" id="1890364.A0A2P6NLX0"/>
<dbReference type="InParanoid" id="A0A2P6NLX0"/>
<organism evidence="10 11">
    <name type="scientific">Planoprotostelium fungivorum</name>
    <dbReference type="NCBI Taxonomy" id="1890364"/>
    <lineage>
        <taxon>Eukaryota</taxon>
        <taxon>Amoebozoa</taxon>
        <taxon>Evosea</taxon>
        <taxon>Variosea</taxon>
        <taxon>Cavosteliida</taxon>
        <taxon>Cavosteliaceae</taxon>
        <taxon>Planoprotostelium</taxon>
    </lineage>
</organism>
<dbReference type="Pfam" id="PF00324">
    <property type="entry name" value="AA_permease"/>
    <property type="match status" value="1"/>
</dbReference>
<feature type="transmembrane region" description="Helical" evidence="8">
    <location>
        <begin position="321"/>
        <end position="342"/>
    </location>
</feature>
<feature type="transmembrane region" description="Helical" evidence="8">
    <location>
        <begin position="172"/>
        <end position="193"/>
    </location>
</feature>
<dbReference type="OrthoDB" id="3900342at2759"/>
<comment type="subcellular location">
    <subcellularLocation>
        <location evidence="1">Membrane</location>
        <topology evidence="1">Multi-pass membrane protein</topology>
    </subcellularLocation>
</comment>
<gene>
    <name evidence="10" type="ORF">PROFUN_07349</name>
</gene>
<name>A0A2P6NLX0_9EUKA</name>
<feature type="transmembrane region" description="Helical" evidence="8">
    <location>
        <begin position="268"/>
        <end position="292"/>
    </location>
</feature>
<evidence type="ECO:0000259" key="9">
    <source>
        <dbReference type="Pfam" id="PF00324"/>
    </source>
</evidence>
<keyword evidence="3 8" id="KW-0812">Transmembrane</keyword>
<feature type="transmembrane region" description="Helical" evidence="8">
    <location>
        <begin position="491"/>
        <end position="512"/>
    </location>
</feature>
<dbReference type="PANTHER" id="PTHR43341:SF4">
    <property type="entry name" value="ARGININE PERMEASE CAN1-RELATED"/>
    <property type="match status" value="1"/>
</dbReference>
<proteinExistence type="predicted"/>
<feature type="transmembrane region" description="Helical" evidence="8">
    <location>
        <begin position="91"/>
        <end position="112"/>
    </location>
</feature>
<feature type="transmembrane region" description="Helical" evidence="8">
    <location>
        <begin position="445"/>
        <end position="471"/>
    </location>
</feature>
<dbReference type="InterPro" id="IPR004841">
    <property type="entry name" value="AA-permease/SLC12A_dom"/>
</dbReference>
<feature type="compositionally biased region" description="Polar residues" evidence="7">
    <location>
        <begin position="27"/>
        <end position="42"/>
    </location>
</feature>
<dbReference type="PANTHER" id="PTHR43341">
    <property type="entry name" value="AMINO ACID PERMEASE"/>
    <property type="match status" value="1"/>
</dbReference>
<feature type="transmembrane region" description="Helical" evidence="8">
    <location>
        <begin position="518"/>
        <end position="540"/>
    </location>
</feature>
<feature type="transmembrane region" description="Helical" evidence="8">
    <location>
        <begin position="229"/>
        <end position="248"/>
    </location>
</feature>
<evidence type="ECO:0000313" key="11">
    <source>
        <dbReference type="Proteomes" id="UP000241769"/>
    </source>
</evidence>
<evidence type="ECO:0000256" key="6">
    <source>
        <dbReference type="ARBA" id="ARBA00023136"/>
    </source>
</evidence>
<evidence type="ECO:0000256" key="7">
    <source>
        <dbReference type="SAM" id="MobiDB-lite"/>
    </source>
</evidence>
<dbReference type="PIRSF" id="PIRSF006060">
    <property type="entry name" value="AA_transporter"/>
    <property type="match status" value="1"/>
</dbReference>
<protein>
    <submittedName>
        <fullName evidence="10">Amino acid transporter</fullName>
    </submittedName>
</protein>
<keyword evidence="4" id="KW-0029">Amino-acid transport</keyword>
<comment type="caution">
    <text evidence="10">The sequence shown here is derived from an EMBL/GenBank/DDBJ whole genome shotgun (WGS) entry which is preliminary data.</text>
</comment>
<evidence type="ECO:0000256" key="2">
    <source>
        <dbReference type="ARBA" id="ARBA00022448"/>
    </source>
</evidence>
<evidence type="ECO:0000313" key="10">
    <source>
        <dbReference type="EMBL" id="PRP84964.1"/>
    </source>
</evidence>
<dbReference type="Proteomes" id="UP000241769">
    <property type="component" value="Unassembled WGS sequence"/>
</dbReference>
<dbReference type="GO" id="GO:0016020">
    <property type="term" value="C:membrane"/>
    <property type="evidence" value="ECO:0007669"/>
    <property type="project" value="UniProtKB-SubCell"/>
</dbReference>
<keyword evidence="11" id="KW-1185">Reference proteome</keyword>
<evidence type="ECO:0000256" key="1">
    <source>
        <dbReference type="ARBA" id="ARBA00004141"/>
    </source>
</evidence>
<feature type="transmembrane region" description="Helical" evidence="8">
    <location>
        <begin position="419"/>
        <end position="439"/>
    </location>
</feature>
<accession>A0A2P6NLX0</accession>
<evidence type="ECO:0000256" key="5">
    <source>
        <dbReference type="ARBA" id="ARBA00022989"/>
    </source>
</evidence>
<feature type="transmembrane region" description="Helical" evidence="8">
    <location>
        <begin position="118"/>
        <end position="138"/>
    </location>
</feature>
<reference evidence="10 11" key="1">
    <citation type="journal article" date="2018" name="Genome Biol. Evol.">
        <title>Multiple Roots of Fruiting Body Formation in Amoebozoa.</title>
        <authorList>
            <person name="Hillmann F."/>
            <person name="Forbes G."/>
            <person name="Novohradska S."/>
            <person name="Ferling I."/>
            <person name="Riege K."/>
            <person name="Groth M."/>
            <person name="Westermann M."/>
            <person name="Marz M."/>
            <person name="Spaller T."/>
            <person name="Winckler T."/>
            <person name="Schaap P."/>
            <person name="Glockner G."/>
        </authorList>
    </citation>
    <scope>NUCLEOTIDE SEQUENCE [LARGE SCALE GENOMIC DNA]</scope>
    <source>
        <strain evidence="10 11">Jena</strain>
    </source>
</reference>